<keyword evidence="2" id="KW-1185">Reference proteome</keyword>
<gene>
    <name evidence="1" type="ORF">GWI33_006144</name>
</gene>
<proteinExistence type="predicted"/>
<reference evidence="1" key="1">
    <citation type="submission" date="2020-08" db="EMBL/GenBank/DDBJ databases">
        <title>Genome sequencing and assembly of the red palm weevil Rhynchophorus ferrugineus.</title>
        <authorList>
            <person name="Dias G.B."/>
            <person name="Bergman C.M."/>
            <person name="Manee M."/>
        </authorList>
    </citation>
    <scope>NUCLEOTIDE SEQUENCE</scope>
    <source>
        <strain evidence="1">AA-2017</strain>
        <tissue evidence="1">Whole larva</tissue>
    </source>
</reference>
<comment type="caution">
    <text evidence="1">The sequence shown here is derived from an EMBL/GenBank/DDBJ whole genome shotgun (WGS) entry which is preliminary data.</text>
</comment>
<evidence type="ECO:0000313" key="2">
    <source>
        <dbReference type="Proteomes" id="UP000625711"/>
    </source>
</evidence>
<name>A0A834IJI3_RHYFE</name>
<evidence type="ECO:0000313" key="1">
    <source>
        <dbReference type="EMBL" id="KAF7280342.1"/>
    </source>
</evidence>
<accession>A0A834IJI3</accession>
<dbReference type="EMBL" id="JAACXV010000306">
    <property type="protein sequence ID" value="KAF7280342.1"/>
    <property type="molecule type" value="Genomic_DNA"/>
</dbReference>
<protein>
    <submittedName>
        <fullName evidence="1">Uncharacterized protein</fullName>
    </submittedName>
</protein>
<organism evidence="1 2">
    <name type="scientific">Rhynchophorus ferrugineus</name>
    <name type="common">Red palm weevil</name>
    <name type="synonym">Curculio ferrugineus</name>
    <dbReference type="NCBI Taxonomy" id="354439"/>
    <lineage>
        <taxon>Eukaryota</taxon>
        <taxon>Metazoa</taxon>
        <taxon>Ecdysozoa</taxon>
        <taxon>Arthropoda</taxon>
        <taxon>Hexapoda</taxon>
        <taxon>Insecta</taxon>
        <taxon>Pterygota</taxon>
        <taxon>Neoptera</taxon>
        <taxon>Endopterygota</taxon>
        <taxon>Coleoptera</taxon>
        <taxon>Polyphaga</taxon>
        <taxon>Cucujiformia</taxon>
        <taxon>Curculionidae</taxon>
        <taxon>Dryophthorinae</taxon>
        <taxon>Rhynchophorus</taxon>
    </lineage>
</organism>
<sequence>MIFNVSYSIALNENTYEIFKSKRGPCTVNRRGYENASGVLSLRSRMNLKEISCHNQAESAGRIPEWVQPVKLLKRHVRSHLKSWPPRTKDKLQVTNGAPPFTARRGWIVNCKVSR</sequence>
<dbReference type="AlphaFoldDB" id="A0A834IJI3"/>
<dbReference type="Proteomes" id="UP000625711">
    <property type="component" value="Unassembled WGS sequence"/>
</dbReference>